<dbReference type="SUPFAM" id="SSF50965">
    <property type="entry name" value="Galactose oxidase, central domain"/>
    <property type="match status" value="1"/>
</dbReference>
<evidence type="ECO:0000256" key="2">
    <source>
        <dbReference type="SAM" id="SignalP"/>
    </source>
</evidence>
<evidence type="ECO:0000313" key="4">
    <source>
        <dbReference type="Proteomes" id="UP000006048"/>
    </source>
</evidence>
<sequence>MKKTTVTLIALLALLTTASCGKVSGNEDQTKESNNSGVVSPLDPAAPAAGSPPAYVSHATLTSTQFEVTLTKECTDATGLNSANFILSNGLQITGIAKKSGDARTLVITTTIQQAISYNLTMLNLVATDGGVLNGVLQISFTGLPSPAITSIDWRNPTDTANTLPATLGVINLCQLTSGSGSNCTNAPFYNHTSLYGILTGANATAYRYKIDAGAWSGDIPLATPLTVTGLSEGFHTIYIIGRHTNGYWQSETAADVYTKSWVQDTVAPTAQLDPLTLPASVTASLSLSVRAVGADVSYFRYCLDNGTINDCVTNTWRGSPDLASAGLAIPNAVYTANLVPGSVRVRVIGIDASGNVQSAPVAGGTYSYTIDTGAVEAVFQLSDLTAITPVMTSVTVNVLGSSGAAAYKGKIVDGTDCNTGTGWDALPEQPLTTPITATGLSDTVPQKTVCAIGKSVSGLYWQGGWTGTATAPIITKYTWTIDTTPPTTIINWIDPVAQPTTTTKTSGYELQISSTGAAISYRYALVTGAGASCASATYNAEVTADTAITLGAPAVATTGVTVYKVCVIGKDAAGNWQPVSSATSTAEWTVDAEPPANNPSFTAASSSVASFGTPVINFFIDNGSATSDTQTYRIQVAKDTGFTQIISDTNVPSCKNIVLPDCPAALGTKQFTIAVDPYTSGSIYARVQAGDPYGNFRSDFSAVSAEHYVRGRITGTLRSTSGTALSGVAVRLYQASPCVLDAGDANVCSLAATYADQTTNASGVFTFTNVRTGKNLYRVIAARGDATYRAAAKRSVSVQAEGASANTVTNVGTMTLVPQSATAAQDVVAKVVDADDGWMLGYAEVKLVDALGLTVGTAVRSTYNSGCTTVAPIGDPPSNIPKQQFSSGGICGDVLFTNVTPGNYSIEVTGNSWAANQQVYNLLRQENVVVPGLPEARTLIIRAGNTTGSNIYDPITNAVRNGPPITGSPNTASHGFRIATGLYASKYMLIDGNSNTTRVYNPIDNGTFAGPNLNAAANTGSMSLTVTAGVHNGKYIIFHGSATTSDLYDPAANTMTASGITLPAALGAGAHGVAITSGIQSGKYLIIRGGATTSVYLYDPATHGFSTPVYTLPATAGAGAFSTLITSGANSDKILIVLGNGTMNTALYDLATDTMAAGPGLSANAGAGANAFTLTAGSEAGNTVIVHGGGTNTSSLYNASSGLFAAGPGLPANAGDGSHNFAIDSGLNAGRRFVVLGNNSTSTAFFDPTAAPISAAFSAGPALTGNVNTGGYAITVAPVSAGRLPLVRTLVGQDLKIVLAWGNENPRDLDMHMVGTLPSGQTHTNPSDNCDNTKFHVNWIRNAGNWQQQYSAKTRSFIQPDPAYQGQQFFPLNPDTTSALVQDATTGFGPEAINLIGGYTNGTYWFTVVNYSQWIPAVTDTKANQQWDVTNVQLKVYDADGLAFEMTATEPSVAPTALAPAGLVAGCGLGGVTDWQQCELWQAFAMTVSGSGSAGRSFTPVNRYVNWNDGGGGYDSSKCNLSGF</sequence>
<protein>
    <submittedName>
        <fullName evidence="3">Uncharacterized protein</fullName>
    </submittedName>
</protein>
<dbReference type="InterPro" id="IPR011043">
    <property type="entry name" value="Gal_Oxase/kelch_b-propeller"/>
</dbReference>
<evidence type="ECO:0000256" key="1">
    <source>
        <dbReference type="SAM" id="MobiDB-lite"/>
    </source>
</evidence>
<dbReference type="STRING" id="869212.Turpa_4039"/>
<organism evidence="3 4">
    <name type="scientific">Turneriella parva (strain ATCC BAA-1111 / DSM 21527 / NCTC 11395 / H)</name>
    <name type="common">Leptospira parva</name>
    <dbReference type="NCBI Taxonomy" id="869212"/>
    <lineage>
        <taxon>Bacteria</taxon>
        <taxon>Pseudomonadati</taxon>
        <taxon>Spirochaetota</taxon>
        <taxon>Spirochaetia</taxon>
        <taxon>Leptospirales</taxon>
        <taxon>Leptospiraceae</taxon>
        <taxon>Turneriella</taxon>
    </lineage>
</organism>
<keyword evidence="2" id="KW-0732">Signal</keyword>
<dbReference type="KEGG" id="tpx:Turpa_4039"/>
<evidence type="ECO:0000313" key="3">
    <source>
        <dbReference type="EMBL" id="AFM14673.1"/>
    </source>
</evidence>
<dbReference type="RefSeq" id="WP_014805149.1">
    <property type="nucleotide sequence ID" value="NC_018020.1"/>
</dbReference>
<keyword evidence="4" id="KW-1185">Reference proteome</keyword>
<dbReference type="EMBL" id="CP002959">
    <property type="protein sequence ID" value="AFM14673.1"/>
    <property type="molecule type" value="Genomic_DNA"/>
</dbReference>
<proteinExistence type="predicted"/>
<feature type="region of interest" description="Disordered" evidence="1">
    <location>
        <begin position="23"/>
        <end position="51"/>
    </location>
</feature>
<reference evidence="3 4" key="1">
    <citation type="submission" date="2012-06" db="EMBL/GenBank/DDBJ databases">
        <title>The complete chromosome of genome of Turneriella parva DSM 21527.</title>
        <authorList>
            <consortium name="US DOE Joint Genome Institute (JGI-PGF)"/>
            <person name="Lucas S."/>
            <person name="Han J."/>
            <person name="Lapidus A."/>
            <person name="Bruce D."/>
            <person name="Goodwin L."/>
            <person name="Pitluck S."/>
            <person name="Peters L."/>
            <person name="Kyrpides N."/>
            <person name="Mavromatis K."/>
            <person name="Ivanova N."/>
            <person name="Mikhailova N."/>
            <person name="Chertkov O."/>
            <person name="Detter J.C."/>
            <person name="Tapia R."/>
            <person name="Han C."/>
            <person name="Land M."/>
            <person name="Hauser L."/>
            <person name="Markowitz V."/>
            <person name="Cheng J.-F."/>
            <person name="Hugenholtz P."/>
            <person name="Woyke T."/>
            <person name="Wu D."/>
            <person name="Gronow S."/>
            <person name="Wellnitz S."/>
            <person name="Brambilla E."/>
            <person name="Klenk H.-P."/>
            <person name="Eisen J.A."/>
        </authorList>
    </citation>
    <scope>NUCLEOTIDE SEQUENCE [LARGE SCALE GENOMIC DNA]</scope>
    <source>
        <strain evidence="4">ATCC BAA-1111 / DSM 21527 / NCTC 11395 / H</strain>
    </source>
</reference>
<dbReference type="HOGENOM" id="CLU_247532_0_0_12"/>
<dbReference type="OrthoDB" id="116319at2"/>
<feature type="chain" id="PRO_5003686919" evidence="2">
    <location>
        <begin position="22"/>
        <end position="1525"/>
    </location>
</feature>
<dbReference type="Proteomes" id="UP000006048">
    <property type="component" value="Chromosome"/>
</dbReference>
<accession>I4BBL6</accession>
<dbReference type="PROSITE" id="PS51257">
    <property type="entry name" value="PROKAR_LIPOPROTEIN"/>
    <property type="match status" value="1"/>
</dbReference>
<feature type="compositionally biased region" description="Low complexity" evidence="1">
    <location>
        <begin position="41"/>
        <end position="51"/>
    </location>
</feature>
<dbReference type="PATRIC" id="fig|869212.3.peg.4073"/>
<gene>
    <name evidence="3" type="ordered locus">Turpa_4039</name>
</gene>
<name>I4BBL6_TURPD</name>
<feature type="signal peptide" evidence="2">
    <location>
        <begin position="1"/>
        <end position="21"/>
    </location>
</feature>